<evidence type="ECO:0000256" key="1">
    <source>
        <dbReference type="SAM" id="MobiDB-lite"/>
    </source>
</evidence>
<proteinExistence type="predicted"/>
<dbReference type="InParanoid" id="J0LCK5"/>
<keyword evidence="4" id="KW-1185">Reference proteome</keyword>
<keyword evidence="2" id="KW-0732">Signal</keyword>
<feature type="region of interest" description="Disordered" evidence="1">
    <location>
        <begin position="89"/>
        <end position="112"/>
    </location>
</feature>
<reference evidence="4" key="1">
    <citation type="journal article" date="2012" name="Science">
        <title>The Paleozoic origin of enzymatic lignin decomposition reconstructed from 31 fungal genomes.</title>
        <authorList>
            <person name="Floudas D."/>
            <person name="Binder M."/>
            <person name="Riley R."/>
            <person name="Barry K."/>
            <person name="Blanchette R.A."/>
            <person name="Henrissat B."/>
            <person name="Martinez A.T."/>
            <person name="Otillar R."/>
            <person name="Spatafora J.W."/>
            <person name="Yadav J.S."/>
            <person name="Aerts A."/>
            <person name="Benoit I."/>
            <person name="Boyd A."/>
            <person name="Carlson A."/>
            <person name="Copeland A."/>
            <person name="Coutinho P.M."/>
            <person name="de Vries R.P."/>
            <person name="Ferreira P."/>
            <person name="Findley K."/>
            <person name="Foster B."/>
            <person name="Gaskell J."/>
            <person name="Glotzer D."/>
            <person name="Gorecki P."/>
            <person name="Heitman J."/>
            <person name="Hesse C."/>
            <person name="Hori C."/>
            <person name="Igarashi K."/>
            <person name="Jurgens J.A."/>
            <person name="Kallen N."/>
            <person name="Kersten P."/>
            <person name="Kohler A."/>
            <person name="Kuees U."/>
            <person name="Kumar T.K.A."/>
            <person name="Kuo A."/>
            <person name="LaButti K."/>
            <person name="Larrondo L.F."/>
            <person name="Lindquist E."/>
            <person name="Ling A."/>
            <person name="Lombard V."/>
            <person name="Lucas S."/>
            <person name="Lundell T."/>
            <person name="Martin R."/>
            <person name="McLaughlin D.J."/>
            <person name="Morgenstern I."/>
            <person name="Morin E."/>
            <person name="Murat C."/>
            <person name="Nagy L.G."/>
            <person name="Nolan M."/>
            <person name="Ohm R.A."/>
            <person name="Patyshakuliyeva A."/>
            <person name="Rokas A."/>
            <person name="Ruiz-Duenas F.J."/>
            <person name="Sabat G."/>
            <person name="Salamov A."/>
            <person name="Samejima M."/>
            <person name="Schmutz J."/>
            <person name="Slot J.C."/>
            <person name="St John F."/>
            <person name="Stenlid J."/>
            <person name="Sun H."/>
            <person name="Sun S."/>
            <person name="Syed K."/>
            <person name="Tsang A."/>
            <person name="Wiebenga A."/>
            <person name="Young D."/>
            <person name="Pisabarro A."/>
            <person name="Eastwood D.C."/>
            <person name="Martin F."/>
            <person name="Cullen D."/>
            <person name="Grigoriev I.V."/>
            <person name="Hibbett D.S."/>
        </authorList>
    </citation>
    <scope>NUCLEOTIDE SEQUENCE [LARGE SCALE GENOMIC DNA]</scope>
    <source>
        <strain evidence="4">TFB10046</strain>
    </source>
</reference>
<feature type="chain" id="PRO_5003735833" evidence="2">
    <location>
        <begin position="24"/>
        <end position="112"/>
    </location>
</feature>
<feature type="signal peptide" evidence="2">
    <location>
        <begin position="1"/>
        <end position="23"/>
    </location>
</feature>
<evidence type="ECO:0000256" key="2">
    <source>
        <dbReference type="SAM" id="SignalP"/>
    </source>
</evidence>
<dbReference type="EMBL" id="JH687973">
    <property type="protein sequence ID" value="EJD34251.1"/>
    <property type="molecule type" value="Genomic_DNA"/>
</dbReference>
<organism evidence="3 4">
    <name type="scientific">Auricularia subglabra (strain TFB-10046 / SS5)</name>
    <name type="common">White-rot fungus</name>
    <name type="synonym">Auricularia delicata (strain TFB10046)</name>
    <dbReference type="NCBI Taxonomy" id="717982"/>
    <lineage>
        <taxon>Eukaryota</taxon>
        <taxon>Fungi</taxon>
        <taxon>Dikarya</taxon>
        <taxon>Basidiomycota</taxon>
        <taxon>Agaricomycotina</taxon>
        <taxon>Agaricomycetes</taxon>
        <taxon>Auriculariales</taxon>
        <taxon>Auriculariaceae</taxon>
        <taxon>Auricularia</taxon>
    </lineage>
</organism>
<protein>
    <submittedName>
        <fullName evidence="3">Uncharacterized protein</fullName>
    </submittedName>
</protein>
<gene>
    <name evidence="3" type="ORF">AURDEDRAFT_176707</name>
</gene>
<dbReference type="AlphaFoldDB" id="J0LCK5"/>
<dbReference type="Proteomes" id="UP000006514">
    <property type="component" value="Unassembled WGS sequence"/>
</dbReference>
<name>J0LCK5_AURST</name>
<feature type="compositionally biased region" description="Basic and acidic residues" evidence="1">
    <location>
        <begin position="90"/>
        <end position="103"/>
    </location>
</feature>
<sequence>MAIKRRFLSTALVHIAPLPLAVASDAVPVRLDPAADARATMIQGTIGIDVHRDLSPSPTPNSSHASNIIENAGLRAVQGSRALVHIVLSADRESSHRPNERKTARPAPPIGM</sequence>
<evidence type="ECO:0000313" key="3">
    <source>
        <dbReference type="EMBL" id="EJD34251.1"/>
    </source>
</evidence>
<accession>J0LCK5</accession>
<evidence type="ECO:0000313" key="4">
    <source>
        <dbReference type="Proteomes" id="UP000006514"/>
    </source>
</evidence>
<dbReference type="KEGG" id="adl:AURDEDRAFT_176707"/>